<feature type="compositionally biased region" description="Polar residues" evidence="1">
    <location>
        <begin position="8"/>
        <end position="28"/>
    </location>
</feature>
<protein>
    <submittedName>
        <fullName evidence="2">Uncharacterized protein</fullName>
    </submittedName>
</protein>
<evidence type="ECO:0000313" key="3">
    <source>
        <dbReference type="Proteomes" id="UP001492380"/>
    </source>
</evidence>
<proteinExistence type="predicted"/>
<organism evidence="2 3">
    <name type="scientific">Phyllosticta capitalensis</name>
    <dbReference type="NCBI Taxonomy" id="121624"/>
    <lineage>
        <taxon>Eukaryota</taxon>
        <taxon>Fungi</taxon>
        <taxon>Dikarya</taxon>
        <taxon>Ascomycota</taxon>
        <taxon>Pezizomycotina</taxon>
        <taxon>Dothideomycetes</taxon>
        <taxon>Dothideomycetes incertae sedis</taxon>
        <taxon>Botryosphaeriales</taxon>
        <taxon>Phyllostictaceae</taxon>
        <taxon>Phyllosticta</taxon>
    </lineage>
</organism>
<reference evidence="2 3" key="1">
    <citation type="submission" date="2024-04" db="EMBL/GenBank/DDBJ databases">
        <title>Phyllosticta paracitricarpa is synonymous to the EU quarantine fungus P. citricarpa based on phylogenomic analyses.</title>
        <authorList>
            <consortium name="Lawrence Berkeley National Laboratory"/>
            <person name="Van Ingen-Buijs V.A."/>
            <person name="Van Westerhoven A.C."/>
            <person name="Haridas S."/>
            <person name="Skiadas P."/>
            <person name="Martin F."/>
            <person name="Groenewald J.Z."/>
            <person name="Crous P.W."/>
            <person name="Seidl M.F."/>
        </authorList>
    </citation>
    <scope>NUCLEOTIDE SEQUENCE [LARGE SCALE GENOMIC DNA]</scope>
    <source>
        <strain evidence="2 3">CBS 123374</strain>
    </source>
</reference>
<gene>
    <name evidence="2" type="ORF">HDK90DRAFT_262996</name>
</gene>
<dbReference type="Proteomes" id="UP001492380">
    <property type="component" value="Unassembled WGS sequence"/>
</dbReference>
<accession>A0ABR1YLY9</accession>
<feature type="compositionally biased region" description="Polar residues" evidence="1">
    <location>
        <begin position="65"/>
        <end position="74"/>
    </location>
</feature>
<comment type="caution">
    <text evidence="2">The sequence shown here is derived from an EMBL/GenBank/DDBJ whole genome shotgun (WGS) entry which is preliminary data.</text>
</comment>
<evidence type="ECO:0000313" key="2">
    <source>
        <dbReference type="EMBL" id="KAK8233309.1"/>
    </source>
</evidence>
<evidence type="ECO:0000256" key="1">
    <source>
        <dbReference type="SAM" id="MobiDB-lite"/>
    </source>
</evidence>
<dbReference type="EMBL" id="JBBWRZ010000006">
    <property type="protein sequence ID" value="KAK8233309.1"/>
    <property type="molecule type" value="Genomic_DNA"/>
</dbReference>
<name>A0ABR1YLY9_9PEZI</name>
<feature type="compositionally biased region" description="Low complexity" evidence="1">
    <location>
        <begin position="87"/>
        <end position="112"/>
    </location>
</feature>
<feature type="compositionally biased region" description="Low complexity" evidence="1">
    <location>
        <begin position="30"/>
        <end position="53"/>
    </location>
</feature>
<sequence length="159" mass="16977">MVAALKSTFYTPLSTSTNNMARSDTTDAIPSGTPTPYSHPTTPHPSRGQSDSPWPAPASKPSPSTRVPSLSQPLNEYMPRPQPPRPGSSTSGPPSQEPESSPSDQSESGAVRTAAALANLLRLDETLRDAEAYLRARDEFFGAWPSSAGKRVEIQEKAD</sequence>
<keyword evidence="3" id="KW-1185">Reference proteome</keyword>
<feature type="region of interest" description="Disordered" evidence="1">
    <location>
        <begin position="1"/>
        <end position="112"/>
    </location>
</feature>